<dbReference type="EMBL" id="MHSK01000032">
    <property type="protein sequence ID" value="OHA41469.1"/>
    <property type="molecule type" value="Genomic_DNA"/>
</dbReference>
<proteinExistence type="inferred from homology"/>
<dbReference type="NCBIfam" id="TIGR01066">
    <property type="entry name" value="rplM_bact"/>
    <property type="match status" value="1"/>
</dbReference>
<evidence type="ECO:0000313" key="6">
    <source>
        <dbReference type="Proteomes" id="UP000177269"/>
    </source>
</evidence>
<dbReference type="CDD" id="cd00392">
    <property type="entry name" value="Ribosomal_L13"/>
    <property type="match status" value="1"/>
</dbReference>
<dbReference type="GO" id="GO:0017148">
    <property type="term" value="P:negative regulation of translation"/>
    <property type="evidence" value="ECO:0007669"/>
    <property type="project" value="TreeGrafter"/>
</dbReference>
<dbReference type="PANTHER" id="PTHR11545">
    <property type="entry name" value="RIBOSOMAL PROTEIN L13"/>
    <property type="match status" value="1"/>
</dbReference>
<dbReference type="InterPro" id="IPR005822">
    <property type="entry name" value="Ribosomal_uL13"/>
</dbReference>
<protein>
    <recommendedName>
        <fullName evidence="4">50S ribosomal protein L13</fullName>
    </recommendedName>
</protein>
<keyword evidence="2 5" id="KW-0689">Ribosomal protein</keyword>
<dbReference type="PANTHER" id="PTHR11545:SF2">
    <property type="entry name" value="LARGE RIBOSOMAL SUBUNIT PROTEIN UL13M"/>
    <property type="match status" value="1"/>
</dbReference>
<organism evidence="5 6">
    <name type="scientific">Candidatus Taylorbacteria bacterium RIFCSPLOWO2_12_FULL_43_20</name>
    <dbReference type="NCBI Taxonomy" id="1802332"/>
    <lineage>
        <taxon>Bacteria</taxon>
        <taxon>Candidatus Tayloriibacteriota</taxon>
    </lineage>
</organism>
<reference evidence="5 6" key="1">
    <citation type="journal article" date="2016" name="Nat. Commun.">
        <title>Thousands of microbial genomes shed light on interconnected biogeochemical processes in an aquifer system.</title>
        <authorList>
            <person name="Anantharaman K."/>
            <person name="Brown C.T."/>
            <person name="Hug L.A."/>
            <person name="Sharon I."/>
            <person name="Castelle C.J."/>
            <person name="Probst A.J."/>
            <person name="Thomas B.C."/>
            <person name="Singh A."/>
            <person name="Wilkins M.J."/>
            <person name="Karaoz U."/>
            <person name="Brodie E.L."/>
            <person name="Williams K.H."/>
            <person name="Hubbard S.S."/>
            <person name="Banfield J.F."/>
        </authorList>
    </citation>
    <scope>NUCLEOTIDE SEQUENCE [LARGE SCALE GENOMIC DNA]</scope>
</reference>
<comment type="caution">
    <text evidence="5">The sequence shown here is derived from an EMBL/GenBank/DDBJ whole genome shotgun (WGS) entry which is preliminary data.</text>
</comment>
<name>A0A1G2P166_9BACT</name>
<evidence type="ECO:0000256" key="1">
    <source>
        <dbReference type="ARBA" id="ARBA00006227"/>
    </source>
</evidence>
<evidence type="ECO:0000256" key="4">
    <source>
        <dbReference type="ARBA" id="ARBA00035499"/>
    </source>
</evidence>
<accession>A0A1G2P166</accession>
<dbReference type="InterPro" id="IPR005823">
    <property type="entry name" value="Ribosomal_uL13_bac-type"/>
</dbReference>
<dbReference type="AlphaFoldDB" id="A0A1G2P166"/>
<dbReference type="Proteomes" id="UP000177269">
    <property type="component" value="Unassembled WGS sequence"/>
</dbReference>
<dbReference type="GO" id="GO:0003729">
    <property type="term" value="F:mRNA binding"/>
    <property type="evidence" value="ECO:0007669"/>
    <property type="project" value="TreeGrafter"/>
</dbReference>
<evidence type="ECO:0000256" key="2">
    <source>
        <dbReference type="ARBA" id="ARBA00022980"/>
    </source>
</evidence>
<keyword evidence="3" id="KW-0687">Ribonucleoprotein</keyword>
<dbReference type="GO" id="GO:1990904">
    <property type="term" value="C:ribonucleoprotein complex"/>
    <property type="evidence" value="ECO:0007669"/>
    <property type="project" value="UniProtKB-KW"/>
</dbReference>
<dbReference type="GO" id="GO:0006412">
    <property type="term" value="P:translation"/>
    <property type="evidence" value="ECO:0007669"/>
    <property type="project" value="InterPro"/>
</dbReference>
<dbReference type="Pfam" id="PF00572">
    <property type="entry name" value="Ribosomal_L13"/>
    <property type="match status" value="1"/>
</dbReference>
<dbReference type="GO" id="GO:0003735">
    <property type="term" value="F:structural constituent of ribosome"/>
    <property type="evidence" value="ECO:0007669"/>
    <property type="project" value="InterPro"/>
</dbReference>
<gene>
    <name evidence="5" type="ORF">A3G52_00770</name>
</gene>
<dbReference type="Gene3D" id="3.90.1180.10">
    <property type="entry name" value="Ribosomal protein L13"/>
    <property type="match status" value="1"/>
</dbReference>
<sequence>MKYTIDAKEKRLGRVASQAAIILMGKNRTDFARNANPDDTSVEIINASKINLHPKKLSQKTYAKYSGYPGGLKLLTLENVLQKKGYSEAFKLAVYGMLPSNKLRRNMMKRLTIKE</sequence>
<dbReference type="GO" id="GO:0005840">
    <property type="term" value="C:ribosome"/>
    <property type="evidence" value="ECO:0007669"/>
    <property type="project" value="UniProtKB-KW"/>
</dbReference>
<comment type="similarity">
    <text evidence="1">Belongs to the universal ribosomal protein uL13 family.</text>
</comment>
<dbReference type="InterPro" id="IPR036899">
    <property type="entry name" value="Ribosomal_uL13_sf"/>
</dbReference>
<dbReference type="PIRSF" id="PIRSF002181">
    <property type="entry name" value="Ribosomal_L13"/>
    <property type="match status" value="1"/>
</dbReference>
<evidence type="ECO:0000313" key="5">
    <source>
        <dbReference type="EMBL" id="OHA41469.1"/>
    </source>
</evidence>
<evidence type="ECO:0000256" key="3">
    <source>
        <dbReference type="ARBA" id="ARBA00023274"/>
    </source>
</evidence>
<dbReference type="SUPFAM" id="SSF52161">
    <property type="entry name" value="Ribosomal protein L13"/>
    <property type="match status" value="1"/>
</dbReference>